<reference evidence="1 2" key="1">
    <citation type="submission" date="2021-01" db="EMBL/GenBank/DDBJ databases">
        <title>Whole genome sequence of Paenibacillus sonchi LMG 24727 for comparative genomics.</title>
        <authorList>
            <person name="Lee G."/>
            <person name="Kim M.-J."/>
            <person name="Lim K."/>
            <person name="Shin J.-H."/>
        </authorList>
    </citation>
    <scope>NUCLEOTIDE SEQUENCE [LARGE SCALE GENOMIC DNA]</scope>
    <source>
        <strain evidence="1 2">LMG 24727</strain>
    </source>
</reference>
<keyword evidence="2" id="KW-1185">Reference proteome</keyword>
<name>A0A974SEE7_9BACL</name>
<protein>
    <submittedName>
        <fullName evidence="1">Uncharacterized protein</fullName>
    </submittedName>
</protein>
<proteinExistence type="predicted"/>
<accession>A0A974SEE7</accession>
<organism evidence="1 2">
    <name type="scientific">Paenibacillus sonchi</name>
    <dbReference type="NCBI Taxonomy" id="373687"/>
    <lineage>
        <taxon>Bacteria</taxon>
        <taxon>Bacillati</taxon>
        <taxon>Bacillota</taxon>
        <taxon>Bacilli</taxon>
        <taxon>Bacillales</taxon>
        <taxon>Paenibacillaceae</taxon>
        <taxon>Paenibacillus</taxon>
        <taxon>Paenibacillus sonchi group</taxon>
    </lineage>
</organism>
<sequence>MKWASNCCPCSPRNICRATISGLANKGTSLVKAAGSSRRLFWCEPRAVNFDIIGINITEGKWFHHDADGRACCRIFESFLRTFAYQTEPDPEGKLVDALNGYKPFRSFKDVLYELDLWDEWNAFEEEHAVKATQEWLAEENLDYSTLDKKYSSLHL</sequence>
<dbReference type="EMBL" id="CP068595">
    <property type="protein sequence ID" value="QQZ62847.1"/>
    <property type="molecule type" value="Genomic_DNA"/>
</dbReference>
<gene>
    <name evidence="1" type="ORF">JI735_10140</name>
</gene>
<dbReference type="AlphaFoldDB" id="A0A974SEE7"/>
<dbReference type="Proteomes" id="UP000595841">
    <property type="component" value="Chromosome"/>
</dbReference>
<dbReference type="Pfam" id="PF03682">
    <property type="entry name" value="UPF0158"/>
    <property type="match status" value="1"/>
</dbReference>
<dbReference type="InterPro" id="IPR005361">
    <property type="entry name" value="UPF0158"/>
</dbReference>
<dbReference type="KEGG" id="pson:JI735_10140"/>
<evidence type="ECO:0000313" key="1">
    <source>
        <dbReference type="EMBL" id="QQZ62847.1"/>
    </source>
</evidence>
<evidence type="ECO:0000313" key="2">
    <source>
        <dbReference type="Proteomes" id="UP000595841"/>
    </source>
</evidence>
<dbReference type="RefSeq" id="WP_083886933.1">
    <property type="nucleotide sequence ID" value="NZ_CP068595.1"/>
</dbReference>